<reference evidence="1 2" key="1">
    <citation type="journal article" date="2014" name="Genome Biol. Evol.">
        <title>The genome of the myxosporean Thelohanellus kitauei shows adaptations to nutrient acquisition within its fish host.</title>
        <authorList>
            <person name="Yang Y."/>
            <person name="Xiong J."/>
            <person name="Zhou Z."/>
            <person name="Huo F."/>
            <person name="Miao W."/>
            <person name="Ran C."/>
            <person name="Liu Y."/>
            <person name="Zhang J."/>
            <person name="Feng J."/>
            <person name="Wang M."/>
            <person name="Wang M."/>
            <person name="Wang L."/>
            <person name="Yao B."/>
        </authorList>
    </citation>
    <scope>NUCLEOTIDE SEQUENCE [LARGE SCALE GENOMIC DNA]</scope>
    <source>
        <strain evidence="1">Wuqing</strain>
    </source>
</reference>
<gene>
    <name evidence="1" type="ORF">RF11_09254</name>
</gene>
<dbReference type="Proteomes" id="UP000031668">
    <property type="component" value="Unassembled WGS sequence"/>
</dbReference>
<keyword evidence="2" id="KW-1185">Reference proteome</keyword>
<accession>A0A0C2MKC5</accession>
<proteinExistence type="predicted"/>
<evidence type="ECO:0000313" key="1">
    <source>
        <dbReference type="EMBL" id="KII64845.1"/>
    </source>
</evidence>
<comment type="caution">
    <text evidence="1">The sequence shown here is derived from an EMBL/GenBank/DDBJ whole genome shotgun (WGS) entry which is preliminary data.</text>
</comment>
<dbReference type="EMBL" id="JWZT01004076">
    <property type="protein sequence ID" value="KII64845.1"/>
    <property type="molecule type" value="Genomic_DNA"/>
</dbReference>
<dbReference type="AlphaFoldDB" id="A0A0C2MKC5"/>
<evidence type="ECO:0000313" key="2">
    <source>
        <dbReference type="Proteomes" id="UP000031668"/>
    </source>
</evidence>
<name>A0A0C2MKC5_THEKT</name>
<protein>
    <submittedName>
        <fullName evidence="1">Uncharacterized protein</fullName>
    </submittedName>
</protein>
<organism evidence="1 2">
    <name type="scientific">Thelohanellus kitauei</name>
    <name type="common">Myxosporean</name>
    <dbReference type="NCBI Taxonomy" id="669202"/>
    <lineage>
        <taxon>Eukaryota</taxon>
        <taxon>Metazoa</taxon>
        <taxon>Cnidaria</taxon>
        <taxon>Myxozoa</taxon>
        <taxon>Myxosporea</taxon>
        <taxon>Bivalvulida</taxon>
        <taxon>Platysporina</taxon>
        <taxon>Myxobolidae</taxon>
        <taxon>Thelohanellus</taxon>
    </lineage>
</organism>
<sequence length="191" mass="21926">MVFLYKGSMGYLSNLSTSPISPAKQDYAKNLPKTDRRRLGTTTTQTSFSRFQNLAREETSSNLKTTSSGGVTNTVNPVSHYLYFPNQTMESNYFEQLSHIYGPSNSYLPLINQNANVEKHNQQFNNNLFLNTSNVQRLDDRSWSSVPVNRVMTIPQNYYTPVISESTIYQATSSTYPTMPRQYNNFYDYLN</sequence>